<dbReference type="KEGG" id="vg:40088407"/>
<evidence type="ECO:0000313" key="1">
    <source>
        <dbReference type="EMBL" id="AUZ95163.1"/>
    </source>
</evidence>
<dbReference type="RefSeq" id="YP_009612069.1">
    <property type="nucleotide sequence ID" value="NC_042013.1"/>
</dbReference>
<dbReference type="EMBL" id="MF403008">
    <property type="protein sequence ID" value="AUZ95163.1"/>
    <property type="molecule type" value="Genomic_DNA"/>
</dbReference>
<reference evidence="1 2" key="1">
    <citation type="submission" date="2017-06" db="EMBL/GenBank/DDBJ databases">
        <authorList>
            <person name="Kim H.J."/>
            <person name="Triplett B.A."/>
        </authorList>
    </citation>
    <scope>NUCLEOTIDE SEQUENCE [LARGE SCALE GENOMIC DNA]</scope>
</reference>
<accession>A0A2L0V055</accession>
<proteinExistence type="predicted"/>
<evidence type="ECO:0000313" key="2">
    <source>
        <dbReference type="Proteomes" id="UP000223025"/>
    </source>
</evidence>
<protein>
    <submittedName>
        <fullName evidence="1">Uncharacterized protein</fullName>
    </submittedName>
</protein>
<name>A0A2L0V055_9CAUD</name>
<sequence length="79" mass="9190">MTGDGIFILTEIDFLITENDIFINEVSDLIPFNKSVKPNVECLFYDTLSKSIDVWIENEPCICIPHFELFKITELDIFE</sequence>
<dbReference type="Proteomes" id="UP000223025">
    <property type="component" value="Segment"/>
</dbReference>
<dbReference type="GeneID" id="40088407"/>
<keyword evidence="2" id="KW-1185">Reference proteome</keyword>
<organism evidence="1 2">
    <name type="scientific">Agrobacterium phage Atu_ph07</name>
    <dbReference type="NCBI Taxonomy" id="2024264"/>
    <lineage>
        <taxon>Viruses</taxon>
        <taxon>Duplodnaviria</taxon>
        <taxon>Heunggongvirae</taxon>
        <taxon>Uroviricota</taxon>
        <taxon>Caudoviricetes</taxon>
        <taxon>Polybotosvirus</taxon>
        <taxon>Polybotosvirus Atuph07</taxon>
    </lineage>
</organism>